<feature type="compositionally biased region" description="Polar residues" evidence="4">
    <location>
        <begin position="483"/>
        <end position="505"/>
    </location>
</feature>
<dbReference type="EMBL" id="BEGY01000018">
    <property type="protein sequence ID" value="GAX76558.1"/>
    <property type="molecule type" value="Genomic_DNA"/>
</dbReference>
<sequence length="1816" mass="194551">MFVRAVKGADSSEADWTFRAKPDDHSLRDDVDDEDAPLREDLTDFWIALRHDQDGLPLIDKAQAGAIVDLRQNYEEVLQDLIQFLTRVLVDAVLPAHADDRSDESDIGLPTSVAHVVDTLIMGGILRALEWVFSNELLSDQMYSSTTATLVKGGARAGTGLAFKQDVARLCAAQLVRSVFSARPQQASLRTGGYLLRSIRKFINARVQLHVLNSYCVNTLLELAEILLPLPGLGAEMAGLDVAPVPGNLRLWIPEQSKLLGSGLIVVHTWAPFMNLIMRLIPTRSRACIRLTRCRKRVRIHSNGGVRFNSNPASLASPVSHTVPNTPLGGRGMPSPLSIPSSPFNAKPAQLGANSMPGSPFRVQPNTRLIGQAQPPLLPHGSGCQLPDLAAEAAEEAAFDLAFERKTAMMGRQQRMHMRKAQRDALRSGDVTKALKMGVARASLITEASMRRPSMLILPTDLPDAVSTAGISRAPSTGGMFDSPSTRSQQVSPKVSSQFGANSSRVSSVPKGMSVRFGTSGPWISPFASESAVGATPKYLAAESLSQSPSTATRVGATLFTGGERISFAELESRMNSGEVMQRDPTFKARSTAQFGLMSGVRTDGALSRAGSVACSALGGSSVHHHNQDPLSRASSSAWHGSSSLAGAPSFAGNSTNARFSALVNAALSTITSQGGGLLGSGAASSNTHNMDIASAGTITAVARARIVTLSNSTIATVTARIFKSFLQQLYLLSIQFSSMEPLQVALDITLSNGNFCDLLLLIIKGGHYTLQCQQEDEDDPYFDVLMKIAIDLAAYRRPTSKLKQGLSIDGLSFAVKARNESQLDKRFGLKGLSLISLEELLCLVHVSCSRPHIAVKLISSGVVDALAHTIITLHKSSIAGEVARVGLLLLGLGSCLQTACCSVGMRIAEMASEKLLDSLDADRLCIKPLVAARGDSMCTAPAMRKPTPGAKEIEKLVRSQIIGLKSLERPVDPQLLEVLKQIAVLLSTASPLHNMQMALRLTFKEASAVTAPPLLSSSAMIYTSGGPTLGKKESSTSFLSAGLESIRIHSQLASENIRSRFGLGDESLRKRFGESRAESFRSIVQSPCAEQSSQSLEQLMASPRLVTSSSSKRILATLDHPNNLMRSVEELDFTPGGLDVATQQQNFPAPLLKDQGLTHDAGGRLLLHTTSQLSPVSEGLTHPASLSGTNAQDTDSNDVLFTPISLRSPLRLAAGEDSMAAFGGHTSAPATPHARKGLHGQWPLLMSVPTDEVVEDSGDDDEAEGVGRDVDTTQGSRVFNASSRAAAAAAEAAVHTRSMYYGPTMIRREGKVVNLLDLKEIHQKLALKKQLELEQQWQKVVEEEVTELARHRAVTPKASIVASSSQFTESSTTLLGDSMASKVPENSEDGHKGGGGSGVEESSAQADNYVLPEQVSLPEQYRNLSDVEKRRQLVLENMNRKVLTALPKLRHLVAEGSSIQHHPYSLPDSPSSTTSAAGVASGTKPIGSRMSQLGTPTATQASPENTNMFIPAPNDALSHNDARQDFVGRDSTELTASQGYMTSKHPADVSTLSTFSSPSAHLALNVSPGVQNGASQSSHSRAEGADPAGNRHSGTASGNQSKESINAVSQSSHIITGLGDERGQPAPRSTEGSPTPLIINNDGGLAPQHITVSDIGSLKAGLSKPKARLHPEPPLAKKAVDFSPLVPDLELFLNRPKVPVLNRPKDIQWLDPDRLNDNMLLTQVVLRTLAELRSLISSLPGCDMHDLCREKVVLGCQYLGCHKNRGGGVPEADVLFRACEECSKPRYCSKECADAAFWDHHYVYCHWRTDQERFR</sequence>
<feature type="compositionally biased region" description="Polar residues" evidence="4">
    <location>
        <begin position="1593"/>
        <end position="1611"/>
    </location>
</feature>
<dbReference type="InterPro" id="IPR002893">
    <property type="entry name" value="Znf_MYND"/>
</dbReference>
<feature type="compositionally biased region" description="Polar residues" evidence="4">
    <location>
        <begin position="1490"/>
        <end position="1509"/>
    </location>
</feature>
<evidence type="ECO:0000313" key="7">
    <source>
        <dbReference type="Proteomes" id="UP000232323"/>
    </source>
</evidence>
<evidence type="ECO:0000313" key="6">
    <source>
        <dbReference type="EMBL" id="GAX76558.1"/>
    </source>
</evidence>
<organism evidence="6 7">
    <name type="scientific">Chlamydomonas eustigma</name>
    <dbReference type="NCBI Taxonomy" id="1157962"/>
    <lineage>
        <taxon>Eukaryota</taxon>
        <taxon>Viridiplantae</taxon>
        <taxon>Chlorophyta</taxon>
        <taxon>core chlorophytes</taxon>
        <taxon>Chlorophyceae</taxon>
        <taxon>CS clade</taxon>
        <taxon>Chlamydomonadales</taxon>
        <taxon>Chlamydomonadaceae</taxon>
        <taxon>Chlamydomonas</taxon>
    </lineage>
</organism>
<evidence type="ECO:0000256" key="1">
    <source>
        <dbReference type="ARBA" id="ARBA00022723"/>
    </source>
</evidence>
<protein>
    <recommendedName>
        <fullName evidence="5">MYND-type domain-containing protein</fullName>
    </recommendedName>
</protein>
<keyword evidence="3" id="KW-0862">Zinc</keyword>
<keyword evidence="1" id="KW-0479">Metal-binding</keyword>
<reference evidence="6 7" key="1">
    <citation type="submission" date="2017-08" db="EMBL/GenBank/DDBJ databases">
        <title>Acidophilic green algal genome provides insights into adaptation to an acidic environment.</title>
        <authorList>
            <person name="Hirooka S."/>
            <person name="Hirose Y."/>
            <person name="Kanesaki Y."/>
            <person name="Higuchi S."/>
            <person name="Fujiwara T."/>
            <person name="Onuma R."/>
            <person name="Era A."/>
            <person name="Ohbayashi R."/>
            <person name="Uzuka A."/>
            <person name="Nozaki H."/>
            <person name="Yoshikawa H."/>
            <person name="Miyagishima S.Y."/>
        </authorList>
    </citation>
    <scope>NUCLEOTIDE SEQUENCE [LARGE SCALE GENOMIC DNA]</scope>
    <source>
        <strain evidence="6 7">NIES-2499</strain>
    </source>
</reference>
<evidence type="ECO:0000256" key="2">
    <source>
        <dbReference type="ARBA" id="ARBA00022771"/>
    </source>
</evidence>
<dbReference type="Proteomes" id="UP000232323">
    <property type="component" value="Unassembled WGS sequence"/>
</dbReference>
<evidence type="ECO:0000256" key="3">
    <source>
        <dbReference type="ARBA" id="ARBA00022833"/>
    </source>
</evidence>
<evidence type="ECO:0000256" key="4">
    <source>
        <dbReference type="SAM" id="MobiDB-lite"/>
    </source>
</evidence>
<keyword evidence="7" id="KW-1185">Reference proteome</keyword>
<dbReference type="OrthoDB" id="10690810at2759"/>
<feature type="compositionally biased region" description="Polar residues" evidence="4">
    <location>
        <begin position="1569"/>
        <end position="1580"/>
    </location>
</feature>
<keyword evidence="2" id="KW-0863">Zinc-finger</keyword>
<proteinExistence type="predicted"/>
<feature type="domain" description="MYND-type" evidence="5">
    <location>
        <begin position="1757"/>
        <end position="1806"/>
    </location>
</feature>
<feature type="compositionally biased region" description="Low complexity" evidence="4">
    <location>
        <begin position="1470"/>
        <end position="1484"/>
    </location>
</feature>
<dbReference type="GO" id="GO:0008270">
    <property type="term" value="F:zinc ion binding"/>
    <property type="evidence" value="ECO:0007669"/>
    <property type="project" value="UniProtKB-KW"/>
</dbReference>
<feature type="region of interest" description="Disordered" evidence="4">
    <location>
        <begin position="1461"/>
        <end position="1521"/>
    </location>
</feature>
<feature type="region of interest" description="Disordered" evidence="4">
    <location>
        <begin position="1564"/>
        <end position="1611"/>
    </location>
</feature>
<feature type="compositionally biased region" description="Polar residues" evidence="4">
    <location>
        <begin position="1185"/>
        <end position="1196"/>
    </location>
</feature>
<name>A0A250X0G0_9CHLO</name>
<feature type="region of interest" description="Disordered" evidence="4">
    <location>
        <begin position="1380"/>
        <end position="1404"/>
    </location>
</feature>
<evidence type="ECO:0000259" key="5">
    <source>
        <dbReference type="PROSITE" id="PS01360"/>
    </source>
</evidence>
<gene>
    <name evidence="6" type="ORF">CEUSTIGMA_g4004.t1</name>
</gene>
<dbReference type="PROSITE" id="PS01360">
    <property type="entry name" value="ZF_MYND_1"/>
    <property type="match status" value="1"/>
</dbReference>
<feature type="region of interest" description="Disordered" evidence="4">
    <location>
        <begin position="475"/>
        <end position="505"/>
    </location>
</feature>
<accession>A0A250X0G0</accession>
<feature type="region of interest" description="Disordered" evidence="4">
    <location>
        <begin position="1173"/>
        <end position="1196"/>
    </location>
</feature>
<comment type="caution">
    <text evidence="6">The sequence shown here is derived from an EMBL/GenBank/DDBJ whole genome shotgun (WGS) entry which is preliminary data.</text>
</comment>